<accession>A0A8J3HXX2</accession>
<dbReference type="PROSITE" id="PS50011">
    <property type="entry name" value="PROTEIN_KINASE_DOM"/>
    <property type="match status" value="1"/>
</dbReference>
<keyword evidence="4 7" id="KW-0547">Nucleotide-binding</keyword>
<dbReference type="SMART" id="SM00220">
    <property type="entry name" value="S_TKc"/>
    <property type="match status" value="1"/>
</dbReference>
<evidence type="ECO:0000313" key="12">
    <source>
        <dbReference type="Proteomes" id="UP000612362"/>
    </source>
</evidence>
<proteinExistence type="predicted"/>
<keyword evidence="3" id="KW-0808">Transferase</keyword>
<keyword evidence="12" id="KW-1185">Reference proteome</keyword>
<keyword evidence="9" id="KW-0812">Transmembrane</keyword>
<sequence length="630" mass="70078">MSELEGTQLGPYTIIRLLGKGGMARVYLARDNERDQEVAIKVVHEDNTDFIERFRREIGAIDSLSHEHILPAYDYDTQDHWHYLVMPHIKGGTLRHLIKKSALSPAHAGEILYQLADALQTAHDQGIIHRDIKPSNILMRDPHYAYLADFGLAKSLEATQEMTLTQSGTLLGTPEYMAPDLAEGPATTSSDIYALGVVLYQMLTGRLPFTAETPIAVYWKQIRERPRPPSHWKPNLSPAIDYVVMRALAKHPTHRYQSVGEMADDFQIALISPEILTMDNEEELYEGTSFEPEEEPGEEETSYREEPEAPSHPSRPTPKHTSRERLVLPTNTLSPPTASPRSGKITPYHGSQPVYTEHSSGARSIPPSRAALAARKRSQLRKRQIRILSIILIGLLLIVGLPMAFIYYIFVTHSNAQHTNDMPTITATARNTSNSNIAATATAGPVATLTSQEPMLTNPLTSNQDGILNEVANHCSFQNDGYHVLVKQSDYLQPCPLRNQVLNDGALQVDVTLLNGNNAGMLLRLNGEQFYDFEINDQGQFFFRRHDVGSGVNYVDLIRPTISTAIKLGQRNTLLAIARNADFKLYINGIFVGETSDSFYSSGQIALTAGTLAPQQNGDGLFNDLKLYKL</sequence>
<feature type="region of interest" description="Disordered" evidence="8">
    <location>
        <begin position="285"/>
        <end position="367"/>
    </location>
</feature>
<keyword evidence="5" id="KW-0418">Kinase</keyword>
<dbReference type="AlphaFoldDB" id="A0A8J3HXX2"/>
<dbReference type="Gene3D" id="3.30.200.20">
    <property type="entry name" value="Phosphorylase Kinase, domain 1"/>
    <property type="match status" value="1"/>
</dbReference>
<keyword evidence="6 7" id="KW-0067">ATP-binding</keyword>
<dbReference type="GO" id="GO:0004674">
    <property type="term" value="F:protein serine/threonine kinase activity"/>
    <property type="evidence" value="ECO:0007669"/>
    <property type="project" value="UniProtKB-KW"/>
</dbReference>
<dbReference type="CDD" id="cd14014">
    <property type="entry name" value="STKc_PknB_like"/>
    <property type="match status" value="1"/>
</dbReference>
<reference evidence="11" key="1">
    <citation type="submission" date="2020-10" db="EMBL/GenBank/DDBJ databases">
        <title>Taxonomic study of unclassified bacteria belonging to the class Ktedonobacteria.</title>
        <authorList>
            <person name="Yabe S."/>
            <person name="Wang C.M."/>
            <person name="Zheng Y."/>
            <person name="Sakai Y."/>
            <person name="Cavaletti L."/>
            <person name="Monciardini P."/>
            <person name="Donadio S."/>
        </authorList>
    </citation>
    <scope>NUCLEOTIDE SEQUENCE</scope>
    <source>
        <strain evidence="11">SOSP1-1</strain>
    </source>
</reference>
<feature type="binding site" evidence="7">
    <location>
        <position position="41"/>
    </location>
    <ligand>
        <name>ATP</name>
        <dbReference type="ChEBI" id="CHEBI:30616"/>
    </ligand>
</feature>
<dbReference type="EMBL" id="BNJF01000001">
    <property type="protein sequence ID" value="GHO43996.1"/>
    <property type="molecule type" value="Genomic_DNA"/>
</dbReference>
<evidence type="ECO:0000256" key="2">
    <source>
        <dbReference type="ARBA" id="ARBA00022527"/>
    </source>
</evidence>
<evidence type="ECO:0000256" key="5">
    <source>
        <dbReference type="ARBA" id="ARBA00022777"/>
    </source>
</evidence>
<keyword evidence="9" id="KW-0472">Membrane</keyword>
<dbReference type="PROSITE" id="PS00107">
    <property type="entry name" value="PROTEIN_KINASE_ATP"/>
    <property type="match status" value="1"/>
</dbReference>
<feature type="compositionally biased region" description="Polar residues" evidence="8">
    <location>
        <begin position="329"/>
        <end position="340"/>
    </location>
</feature>
<protein>
    <recommendedName>
        <fullName evidence="1">non-specific serine/threonine protein kinase</fullName>
        <ecNumber evidence="1">2.7.11.1</ecNumber>
    </recommendedName>
</protein>
<dbReference type="GO" id="GO:0005524">
    <property type="term" value="F:ATP binding"/>
    <property type="evidence" value="ECO:0007669"/>
    <property type="project" value="UniProtKB-UniRule"/>
</dbReference>
<keyword evidence="9" id="KW-1133">Transmembrane helix</keyword>
<dbReference type="RefSeq" id="WP_220193431.1">
    <property type="nucleotide sequence ID" value="NZ_BNJF01000001.1"/>
</dbReference>
<evidence type="ECO:0000256" key="9">
    <source>
        <dbReference type="SAM" id="Phobius"/>
    </source>
</evidence>
<evidence type="ECO:0000256" key="7">
    <source>
        <dbReference type="PROSITE-ProRule" id="PRU10141"/>
    </source>
</evidence>
<evidence type="ECO:0000259" key="10">
    <source>
        <dbReference type="PROSITE" id="PS50011"/>
    </source>
</evidence>
<name>A0A8J3HXX2_9CHLR</name>
<evidence type="ECO:0000256" key="8">
    <source>
        <dbReference type="SAM" id="MobiDB-lite"/>
    </source>
</evidence>
<dbReference type="InterPro" id="IPR000719">
    <property type="entry name" value="Prot_kinase_dom"/>
</dbReference>
<evidence type="ECO:0000256" key="3">
    <source>
        <dbReference type="ARBA" id="ARBA00022679"/>
    </source>
</evidence>
<keyword evidence="2" id="KW-0723">Serine/threonine-protein kinase</keyword>
<feature type="transmembrane region" description="Helical" evidence="9">
    <location>
        <begin position="385"/>
        <end position="410"/>
    </location>
</feature>
<dbReference type="InterPro" id="IPR008271">
    <property type="entry name" value="Ser/Thr_kinase_AS"/>
</dbReference>
<feature type="domain" description="Protein kinase" evidence="10">
    <location>
        <begin position="12"/>
        <end position="267"/>
    </location>
</feature>
<evidence type="ECO:0000256" key="4">
    <source>
        <dbReference type="ARBA" id="ARBA00022741"/>
    </source>
</evidence>
<gene>
    <name evidence="11" type="ORF">KSX_21590</name>
</gene>
<dbReference type="PANTHER" id="PTHR43289:SF6">
    <property type="entry name" value="SERINE_THREONINE-PROTEIN KINASE NEKL-3"/>
    <property type="match status" value="1"/>
</dbReference>
<dbReference type="FunFam" id="1.10.510.10:FF:000021">
    <property type="entry name" value="Serine/threonine protein kinase"/>
    <property type="match status" value="1"/>
</dbReference>
<dbReference type="Gene3D" id="2.60.120.560">
    <property type="entry name" value="Exo-inulinase, domain 1"/>
    <property type="match status" value="1"/>
</dbReference>
<evidence type="ECO:0000256" key="1">
    <source>
        <dbReference type="ARBA" id="ARBA00012513"/>
    </source>
</evidence>
<dbReference type="EC" id="2.7.11.1" evidence="1"/>
<evidence type="ECO:0000313" key="11">
    <source>
        <dbReference type="EMBL" id="GHO43996.1"/>
    </source>
</evidence>
<feature type="compositionally biased region" description="Acidic residues" evidence="8">
    <location>
        <begin position="285"/>
        <end position="300"/>
    </location>
</feature>
<evidence type="ECO:0000256" key="6">
    <source>
        <dbReference type="ARBA" id="ARBA00022840"/>
    </source>
</evidence>
<feature type="compositionally biased region" description="Polar residues" evidence="8">
    <location>
        <begin position="353"/>
        <end position="362"/>
    </location>
</feature>
<dbReference type="Gene3D" id="1.10.510.10">
    <property type="entry name" value="Transferase(Phosphotransferase) domain 1"/>
    <property type="match status" value="1"/>
</dbReference>
<organism evidence="11 12">
    <name type="scientific">Ktedonospora formicarum</name>
    <dbReference type="NCBI Taxonomy" id="2778364"/>
    <lineage>
        <taxon>Bacteria</taxon>
        <taxon>Bacillati</taxon>
        <taxon>Chloroflexota</taxon>
        <taxon>Ktedonobacteria</taxon>
        <taxon>Ktedonobacterales</taxon>
        <taxon>Ktedonobacteraceae</taxon>
        <taxon>Ktedonospora</taxon>
    </lineage>
</organism>
<dbReference type="PANTHER" id="PTHR43289">
    <property type="entry name" value="MITOGEN-ACTIVATED PROTEIN KINASE KINASE KINASE 20-RELATED"/>
    <property type="match status" value="1"/>
</dbReference>
<comment type="caution">
    <text evidence="11">The sequence shown here is derived from an EMBL/GenBank/DDBJ whole genome shotgun (WGS) entry which is preliminary data.</text>
</comment>
<dbReference type="PROSITE" id="PS00108">
    <property type="entry name" value="PROTEIN_KINASE_ST"/>
    <property type="match status" value="1"/>
</dbReference>
<dbReference type="SUPFAM" id="SSF56112">
    <property type="entry name" value="Protein kinase-like (PK-like)"/>
    <property type="match status" value="1"/>
</dbReference>
<dbReference type="Pfam" id="PF00069">
    <property type="entry name" value="Pkinase"/>
    <property type="match status" value="1"/>
</dbReference>
<dbReference type="InterPro" id="IPR017441">
    <property type="entry name" value="Protein_kinase_ATP_BS"/>
</dbReference>
<dbReference type="Proteomes" id="UP000612362">
    <property type="component" value="Unassembled WGS sequence"/>
</dbReference>
<dbReference type="InterPro" id="IPR011009">
    <property type="entry name" value="Kinase-like_dom_sf"/>
</dbReference>